<feature type="transmembrane region" description="Helical" evidence="9">
    <location>
        <begin position="1366"/>
        <end position="1385"/>
    </location>
</feature>
<sequence length="1745" mass="203315">MGQGQGLGDVRQEHSHRHKAKNGGFPDTWFTRRSIYSLNGSESQRSSGRQAIVTENIARETLALTSEIIAQTRTSILYEIHRKAIRRTDERYTPDYYLDQADRDYFNDYHENWLGLQQDYDYSPLLQRMDLSLILANTDIEKKGINSYFAFAGVNELLIQMGIGKHRNYTFSYRDSCQTSNPGCIPHLSAYLFTEYGKAFKNKRLVIPGFNFGDTIVILPATLGNQSGLLQVQVVTTELNPFMFDPSIKRLAGPIFQIIVLDKKTQLRVSTDQNVQLQIPYDFLYYNDDDLNPRKDAQFFTVVVKPIENLRYWEYPVFKMTLLPKVILKIVIKTTNPHLKLYTIFTKETRPTPRLLCTANITDAPTKIPDIPEDVYEYPEIFNTLRIDEGKKDLFKMVDYYLTIFPQMDLNYSSGSFVNLSVEAFRATCVFRDEDKRVWSEKGCRANYVTHDFVNCTCPHLSTFSTAIMTTPSFLDIVDEIELNIMLEYNYLILAIVSSLLLVLAILLMACHLYSSRDAKNSGLHILADLSIRMEQHFYLITVYTGGLWRRRDTTGNISLQIYGSTGTSLPFVLREDTQKMKTLINNHVDSFLVSSFKGLGRLEKIRVWRDDHGNKPDWTCRKVKIQCLRSGKTYQFLVNKKFTLKFYGCWTVHEVAAAAEDDVFVWKQLFSDFLYEGFQDRHSFLSTLKCSPNIYFSRCQRLMCAATTVALYLVPIYWNREVFYRLDVIEPANFHLELKQLLIALCIFLLSTPIEVALRFLFRCTKPKRIITLLVWQSMNMLTNKNEQVFGYLDQFQNHHSELQPIYFNQQGGKLEEVADFSIPGINARDSERWIEGASNPRRFSYNEATPTDWIRSEESPSELYPNTGSDRRSSTLRSLERGSKIYRIRESLSTSFTFPNDEDYHVEDLIEKEIKKDFIKEKNLEKSVHFNSAASNKTTPNEFPAVKVVEVASLQNIRQIVQVFLCLHQPVKNRHLPHCCGVLAWILSSLLLLGSLTMAAFYGLRCGPILRWEIISDFVITFFLSILIFQPLYLFLLAGIKASFFRVRSYVDDWRFQVLLQKSAPDTSMYDPYTYSHFLPERAHPPLDERDSFKTKLRAVRISHSRRNVIMLMVHAFLMFMLILITYTNFSSHDYLQIRSLKGLLCVDDCWREVQDTEEFYNYLNEVLYKIHPIYYYDGTPIPYFADVPVYLTDETSMLVGVPRLHQFRIDSESTCASPTKFPCLSELFIQFETRDFDPKWLPFGSTHSAFMDNDVWKHQDSHFSKVSIGSIFYYPSSGYMAHLGRDFLSSYTVLNYLKKLNWIDGRTRGVFLELATYNPNVNLFVYTKLLAEISGSGVWFTSSVHYPITLTDVNTYAQESHSLYLRILFLLTGVAVLGKVAIQIREWVIYRKVTTSEIILVLLTISSLVIGLYRLHLVANLKKALDNMLVNDHIIFDKVCFWDQWQQDMFALTFSFAVLMILQYIFKTKREFFILDACLKLSSKYLLGHGFLICLMLLTFAMLGYVVFSSSSFWFHSFPSCLITLLQEIVGNYFIYELTEEERWWGQIFEVLFTVAVVIVGINLMISILDNGFTEARRIAQEKKFWMSYFYFIRKYFPSKPRFRGYPVVHPQRLLSMQCTSATFLRECFQTQELQQKQRMFHVTEDYLKPRGYSLVSNSLKKKRMRANVRVEKRMEVMRFLINYLLQIKMNSVLTHDQVQVHSEFAKTLLKLKLRKLEEKIETLEEAIGKLRFRERSSSIVL</sequence>
<feature type="region of interest" description="Disordered" evidence="8">
    <location>
        <begin position="856"/>
        <end position="878"/>
    </location>
</feature>
<accession>A0A8J2J5V2</accession>
<dbReference type="InterPro" id="IPR051223">
    <property type="entry name" value="Polycystin"/>
</dbReference>
<evidence type="ECO:0000256" key="2">
    <source>
        <dbReference type="ARBA" id="ARBA00007200"/>
    </source>
</evidence>
<dbReference type="Proteomes" id="UP000708208">
    <property type="component" value="Unassembled WGS sequence"/>
</dbReference>
<name>A0A8J2J5V2_9HEXA</name>
<dbReference type="OrthoDB" id="5322100at2759"/>
<keyword evidence="4 9" id="KW-1133">Transmembrane helix</keyword>
<feature type="transmembrane region" description="Helical" evidence="9">
    <location>
        <begin position="1551"/>
        <end position="1572"/>
    </location>
</feature>
<comment type="caution">
    <text evidence="6">Lacks conserved residue(s) required for the propagation of feature annotation.</text>
</comment>
<keyword evidence="12" id="KW-1185">Reference proteome</keyword>
<dbReference type="InterPro" id="IPR000203">
    <property type="entry name" value="GPS"/>
</dbReference>
<keyword evidence="7" id="KW-0175">Coiled coil</keyword>
<feature type="transmembrane region" description="Helical" evidence="9">
    <location>
        <begin position="739"/>
        <end position="763"/>
    </location>
</feature>
<dbReference type="SMART" id="SM00308">
    <property type="entry name" value="LH2"/>
    <property type="match status" value="1"/>
</dbReference>
<dbReference type="GO" id="GO:0016020">
    <property type="term" value="C:membrane"/>
    <property type="evidence" value="ECO:0007669"/>
    <property type="project" value="UniProtKB-SubCell"/>
</dbReference>
<evidence type="ECO:0000256" key="1">
    <source>
        <dbReference type="ARBA" id="ARBA00004141"/>
    </source>
</evidence>
<feature type="transmembrane region" description="Helical" evidence="9">
    <location>
        <begin position="1111"/>
        <end position="1132"/>
    </location>
</feature>
<dbReference type="Pfam" id="PF20519">
    <property type="entry name" value="Polycystin_dom"/>
    <property type="match status" value="1"/>
</dbReference>
<dbReference type="PANTHER" id="PTHR10877">
    <property type="entry name" value="POLYCYSTIN FAMILY MEMBER"/>
    <property type="match status" value="1"/>
</dbReference>
<feature type="transmembrane region" description="Helical" evidence="9">
    <location>
        <begin position="1016"/>
        <end position="1040"/>
    </location>
</feature>
<dbReference type="InterPro" id="IPR046791">
    <property type="entry name" value="Polycystin_dom"/>
</dbReference>
<evidence type="ECO:0000256" key="3">
    <source>
        <dbReference type="ARBA" id="ARBA00022692"/>
    </source>
</evidence>
<feature type="transmembrane region" description="Helical" evidence="9">
    <location>
        <begin position="1397"/>
        <end position="1416"/>
    </location>
</feature>
<keyword evidence="5 9" id="KW-0472">Membrane</keyword>
<feature type="transmembrane region" description="Helical" evidence="9">
    <location>
        <begin position="984"/>
        <end position="1004"/>
    </location>
</feature>
<evidence type="ECO:0000313" key="11">
    <source>
        <dbReference type="EMBL" id="CAG7692579.1"/>
    </source>
</evidence>
<evidence type="ECO:0000256" key="6">
    <source>
        <dbReference type="PROSITE-ProRule" id="PRU00152"/>
    </source>
</evidence>
<gene>
    <name evidence="11" type="ORF">AFUS01_LOCUS3661</name>
</gene>
<dbReference type="EMBL" id="CAJVCH010022134">
    <property type="protein sequence ID" value="CAG7692579.1"/>
    <property type="molecule type" value="Genomic_DNA"/>
</dbReference>
<reference evidence="11" key="1">
    <citation type="submission" date="2021-06" db="EMBL/GenBank/DDBJ databases">
        <authorList>
            <person name="Hodson N. C."/>
            <person name="Mongue J. A."/>
            <person name="Jaron S. K."/>
        </authorList>
    </citation>
    <scope>NUCLEOTIDE SEQUENCE</scope>
</reference>
<organism evidence="11 12">
    <name type="scientific">Allacma fusca</name>
    <dbReference type="NCBI Taxonomy" id="39272"/>
    <lineage>
        <taxon>Eukaryota</taxon>
        <taxon>Metazoa</taxon>
        <taxon>Ecdysozoa</taxon>
        <taxon>Arthropoda</taxon>
        <taxon>Hexapoda</taxon>
        <taxon>Collembola</taxon>
        <taxon>Symphypleona</taxon>
        <taxon>Sminthuridae</taxon>
        <taxon>Allacma</taxon>
    </lineage>
</organism>
<protein>
    <recommendedName>
        <fullName evidence="10">PLAT domain-containing protein</fullName>
    </recommendedName>
</protein>
<evidence type="ECO:0000256" key="8">
    <source>
        <dbReference type="SAM" id="MobiDB-lite"/>
    </source>
</evidence>
<dbReference type="Pfam" id="PF01825">
    <property type="entry name" value="GPS"/>
    <property type="match status" value="1"/>
</dbReference>
<dbReference type="PANTHER" id="PTHR10877:SF150">
    <property type="entry name" value="REJ DOMAIN-CONTAINING PROTEIN"/>
    <property type="match status" value="1"/>
</dbReference>
<dbReference type="GO" id="GO:0050982">
    <property type="term" value="P:detection of mechanical stimulus"/>
    <property type="evidence" value="ECO:0007669"/>
    <property type="project" value="TreeGrafter"/>
</dbReference>
<feature type="domain" description="PLAT" evidence="10">
    <location>
        <begin position="537"/>
        <end position="657"/>
    </location>
</feature>
<feature type="transmembrane region" description="Helical" evidence="9">
    <location>
        <begin position="703"/>
        <end position="719"/>
    </location>
</feature>
<feature type="region of interest" description="Disordered" evidence="8">
    <location>
        <begin position="1"/>
        <end position="25"/>
    </location>
</feature>
<evidence type="ECO:0000256" key="7">
    <source>
        <dbReference type="SAM" id="Coils"/>
    </source>
</evidence>
<comment type="caution">
    <text evidence="11">The sequence shown here is derived from an EMBL/GenBank/DDBJ whole genome shotgun (WGS) entry which is preliminary data.</text>
</comment>
<evidence type="ECO:0000256" key="4">
    <source>
        <dbReference type="ARBA" id="ARBA00022989"/>
    </source>
</evidence>
<feature type="transmembrane region" description="Helical" evidence="9">
    <location>
        <begin position="1452"/>
        <end position="1469"/>
    </location>
</feature>
<dbReference type="GO" id="GO:0005262">
    <property type="term" value="F:calcium channel activity"/>
    <property type="evidence" value="ECO:0007669"/>
    <property type="project" value="TreeGrafter"/>
</dbReference>
<dbReference type="SMART" id="SM00303">
    <property type="entry name" value="GPS"/>
    <property type="match status" value="1"/>
</dbReference>
<evidence type="ECO:0000259" key="10">
    <source>
        <dbReference type="PROSITE" id="PS50095"/>
    </source>
</evidence>
<dbReference type="InterPro" id="IPR001024">
    <property type="entry name" value="PLAT/LH2_dom"/>
</dbReference>
<dbReference type="Pfam" id="PF08016">
    <property type="entry name" value="PKD_channel"/>
    <property type="match status" value="1"/>
</dbReference>
<dbReference type="Pfam" id="PF01477">
    <property type="entry name" value="PLAT"/>
    <property type="match status" value="1"/>
</dbReference>
<dbReference type="PROSITE" id="PS50095">
    <property type="entry name" value="PLAT"/>
    <property type="match status" value="1"/>
</dbReference>
<dbReference type="InterPro" id="IPR013122">
    <property type="entry name" value="PKD1_2_channel"/>
</dbReference>
<feature type="coiled-coil region" evidence="7">
    <location>
        <begin position="1710"/>
        <end position="1737"/>
    </location>
</feature>
<feature type="transmembrane region" description="Helical" evidence="9">
    <location>
        <begin position="1517"/>
        <end position="1539"/>
    </location>
</feature>
<feature type="transmembrane region" description="Helical" evidence="9">
    <location>
        <begin position="491"/>
        <end position="514"/>
    </location>
</feature>
<keyword evidence="3 9" id="KW-0812">Transmembrane</keyword>
<comment type="similarity">
    <text evidence="2">Belongs to the polycystin family.</text>
</comment>
<feature type="transmembrane region" description="Helical" evidence="9">
    <location>
        <begin position="1489"/>
        <end position="1511"/>
    </location>
</feature>
<evidence type="ECO:0000256" key="9">
    <source>
        <dbReference type="SAM" id="Phobius"/>
    </source>
</evidence>
<proteinExistence type="inferred from homology"/>
<evidence type="ECO:0000256" key="5">
    <source>
        <dbReference type="ARBA" id="ARBA00023136"/>
    </source>
</evidence>
<evidence type="ECO:0000313" key="12">
    <source>
        <dbReference type="Proteomes" id="UP000708208"/>
    </source>
</evidence>
<comment type="subcellular location">
    <subcellularLocation>
        <location evidence="1">Membrane</location>
        <topology evidence="1">Multi-pass membrane protein</topology>
    </subcellularLocation>
</comment>